<dbReference type="Pfam" id="PF07690">
    <property type="entry name" value="MFS_1"/>
    <property type="match status" value="1"/>
</dbReference>
<dbReference type="EMBL" id="MDKC01000037">
    <property type="protein sequence ID" value="ODG89879.1"/>
    <property type="molecule type" value="Genomic_DNA"/>
</dbReference>
<dbReference type="Proteomes" id="UP000094580">
    <property type="component" value="Unassembled WGS sequence"/>
</dbReference>
<dbReference type="InterPro" id="IPR036259">
    <property type="entry name" value="MFS_trans_sf"/>
</dbReference>
<comment type="caution">
    <text evidence="9">The sequence shown here is derived from an EMBL/GenBank/DDBJ whole genome shotgun (WGS) entry which is preliminary data.</text>
</comment>
<name>A0ABX2ZN03_9BACI</name>
<dbReference type="InterPro" id="IPR011701">
    <property type="entry name" value="MFS"/>
</dbReference>
<keyword evidence="6 7" id="KW-0472">Membrane</keyword>
<keyword evidence="5 7" id="KW-1133">Transmembrane helix</keyword>
<dbReference type="PROSITE" id="PS00216">
    <property type="entry name" value="SUGAR_TRANSPORT_1"/>
    <property type="match status" value="1"/>
</dbReference>
<feature type="transmembrane region" description="Helical" evidence="7">
    <location>
        <begin position="57"/>
        <end position="78"/>
    </location>
</feature>
<dbReference type="PRINTS" id="PR01035">
    <property type="entry name" value="TCRTETA"/>
</dbReference>
<proteinExistence type="inferred from homology"/>
<feature type="transmembrane region" description="Helical" evidence="7">
    <location>
        <begin position="176"/>
        <end position="196"/>
    </location>
</feature>
<feature type="transmembrane region" description="Helical" evidence="7">
    <location>
        <begin position="217"/>
        <end position="242"/>
    </location>
</feature>
<dbReference type="InterPro" id="IPR020846">
    <property type="entry name" value="MFS_dom"/>
</dbReference>
<comment type="subcellular location">
    <subcellularLocation>
        <location evidence="1">Cell membrane</location>
        <topology evidence="1">Multi-pass membrane protein</topology>
    </subcellularLocation>
</comment>
<evidence type="ECO:0000259" key="8">
    <source>
        <dbReference type="PROSITE" id="PS50850"/>
    </source>
</evidence>
<evidence type="ECO:0000256" key="5">
    <source>
        <dbReference type="ARBA" id="ARBA00022989"/>
    </source>
</evidence>
<evidence type="ECO:0000256" key="7">
    <source>
        <dbReference type="SAM" id="Phobius"/>
    </source>
</evidence>
<dbReference type="SUPFAM" id="SSF103473">
    <property type="entry name" value="MFS general substrate transporter"/>
    <property type="match status" value="1"/>
</dbReference>
<feature type="transmembrane region" description="Helical" evidence="7">
    <location>
        <begin position="262"/>
        <end position="284"/>
    </location>
</feature>
<reference evidence="9 10" key="1">
    <citation type="submission" date="2016-07" db="EMBL/GenBank/DDBJ databases">
        <authorList>
            <person name="Townsley L."/>
            <person name="Shank E.A."/>
        </authorList>
    </citation>
    <scope>NUCLEOTIDE SEQUENCE [LARGE SCALE GENOMIC DNA]</scope>
    <source>
        <strain evidence="9 10">CH01</strain>
    </source>
</reference>
<feature type="domain" description="Major facilitator superfamily (MFS) profile" evidence="8">
    <location>
        <begin position="20"/>
        <end position="411"/>
    </location>
</feature>
<dbReference type="Gene3D" id="1.20.1250.20">
    <property type="entry name" value="MFS general substrate transporter like domains"/>
    <property type="match status" value="1"/>
</dbReference>
<organism evidence="9 10">
    <name type="scientific">Gottfriedia luciferensis</name>
    <dbReference type="NCBI Taxonomy" id="178774"/>
    <lineage>
        <taxon>Bacteria</taxon>
        <taxon>Bacillati</taxon>
        <taxon>Bacillota</taxon>
        <taxon>Bacilli</taxon>
        <taxon>Bacillales</taxon>
        <taxon>Bacillaceae</taxon>
        <taxon>Gottfriedia</taxon>
    </lineage>
</organism>
<evidence type="ECO:0000256" key="3">
    <source>
        <dbReference type="ARBA" id="ARBA00022448"/>
    </source>
</evidence>
<dbReference type="PANTHER" id="PTHR23504">
    <property type="entry name" value="MAJOR FACILITATOR SUPERFAMILY DOMAIN-CONTAINING PROTEIN 10"/>
    <property type="match status" value="1"/>
</dbReference>
<evidence type="ECO:0000313" key="10">
    <source>
        <dbReference type="Proteomes" id="UP000094580"/>
    </source>
</evidence>
<feature type="transmembrane region" description="Helical" evidence="7">
    <location>
        <begin position="305"/>
        <end position="332"/>
    </location>
</feature>
<feature type="transmembrane region" description="Helical" evidence="7">
    <location>
        <begin position="379"/>
        <end position="403"/>
    </location>
</feature>
<accession>A0ABX2ZN03</accession>
<feature type="transmembrane region" description="Helical" evidence="7">
    <location>
        <begin position="90"/>
        <end position="113"/>
    </location>
</feature>
<evidence type="ECO:0000256" key="2">
    <source>
        <dbReference type="ARBA" id="ARBA00007520"/>
    </source>
</evidence>
<keyword evidence="3" id="KW-0813">Transport</keyword>
<evidence type="ECO:0000313" key="9">
    <source>
        <dbReference type="EMBL" id="ODG89879.1"/>
    </source>
</evidence>
<comment type="similarity">
    <text evidence="2">Belongs to the major facilitator superfamily. TCR/Tet family.</text>
</comment>
<sequence length="411" mass="44494">MFKFRSQKEQKLEQTIDKTALFFGLMSIFLCGIGFSIITPVVPYLVQPYISNPEDQAIVVTLLTSVYAICVFFAAPGLGALSDRYGRRPILLVSLLGSAIGYLVFGIGGALWVLFAGRIIEGITGGSISTIFAYFADITPSDKRTKYFGWVSAVAGVGAAIGPTLGGLLAKFGYSVPMYFGAIITLLNLVFGILFIPESLDLNNRLKKITFVRLNPFTQLLNILSIKNLKWLLISAFLLWIPNGSLQAVFSQFTIDTFNWEPALIGLMFSIMGVQDIISQGFIMPKLLIKFSDSQITTLGMVSEIIGYSLIAASALFTYYPLLIAGMFIFGFGDSIFGPSFNGMVSKTVDPSEQGRIQGGSQSIQALARIIGPVIGGQIYVSLSHAAPAFMGIILIAVAASVLNKGRFINR</sequence>
<evidence type="ECO:0000256" key="1">
    <source>
        <dbReference type="ARBA" id="ARBA00004651"/>
    </source>
</evidence>
<protein>
    <submittedName>
        <fullName evidence="9">Tetracycline resistance MFS efflux pump</fullName>
    </submittedName>
</protein>
<gene>
    <name evidence="9" type="ORF">BED47_15850</name>
</gene>
<dbReference type="CDD" id="cd17330">
    <property type="entry name" value="MFS_SLC46_TetA_like"/>
    <property type="match status" value="1"/>
</dbReference>
<feature type="transmembrane region" description="Helical" evidence="7">
    <location>
        <begin position="21"/>
        <end position="45"/>
    </location>
</feature>
<dbReference type="InterPro" id="IPR001958">
    <property type="entry name" value="Tet-R_TetA/multi-R_MdtG-like"/>
</dbReference>
<feature type="transmembrane region" description="Helical" evidence="7">
    <location>
        <begin position="148"/>
        <end position="170"/>
    </location>
</feature>
<evidence type="ECO:0000256" key="4">
    <source>
        <dbReference type="ARBA" id="ARBA00022692"/>
    </source>
</evidence>
<dbReference type="RefSeq" id="WP_069035630.1">
    <property type="nucleotide sequence ID" value="NZ_MDKC01000037.1"/>
</dbReference>
<dbReference type="InterPro" id="IPR005829">
    <property type="entry name" value="Sugar_transporter_CS"/>
</dbReference>
<keyword evidence="10" id="KW-1185">Reference proteome</keyword>
<evidence type="ECO:0000256" key="6">
    <source>
        <dbReference type="ARBA" id="ARBA00023136"/>
    </source>
</evidence>
<dbReference type="PANTHER" id="PTHR23504:SF15">
    <property type="entry name" value="MAJOR FACILITATOR SUPERFAMILY (MFS) PROFILE DOMAIN-CONTAINING PROTEIN"/>
    <property type="match status" value="1"/>
</dbReference>
<dbReference type="PROSITE" id="PS50850">
    <property type="entry name" value="MFS"/>
    <property type="match status" value="1"/>
</dbReference>
<feature type="transmembrane region" description="Helical" evidence="7">
    <location>
        <begin position="119"/>
        <end position="136"/>
    </location>
</feature>
<keyword evidence="4 7" id="KW-0812">Transmembrane</keyword>